<evidence type="ECO:0000256" key="1">
    <source>
        <dbReference type="SAM" id="MobiDB-lite"/>
    </source>
</evidence>
<evidence type="ECO:0000313" key="2">
    <source>
        <dbReference type="EMBL" id="TGO20599.1"/>
    </source>
</evidence>
<keyword evidence="3" id="KW-1185">Reference proteome</keyword>
<organism evidence="2 3">
    <name type="scientific">Botrytis paeoniae</name>
    <dbReference type="NCBI Taxonomy" id="278948"/>
    <lineage>
        <taxon>Eukaryota</taxon>
        <taxon>Fungi</taxon>
        <taxon>Dikarya</taxon>
        <taxon>Ascomycota</taxon>
        <taxon>Pezizomycotina</taxon>
        <taxon>Leotiomycetes</taxon>
        <taxon>Helotiales</taxon>
        <taxon>Sclerotiniaceae</taxon>
        <taxon>Botrytis</taxon>
    </lineage>
</organism>
<feature type="region of interest" description="Disordered" evidence="1">
    <location>
        <begin position="1"/>
        <end position="99"/>
    </location>
</feature>
<feature type="compositionally biased region" description="Low complexity" evidence="1">
    <location>
        <begin position="21"/>
        <end position="36"/>
    </location>
</feature>
<name>A0A4Z1FBA6_9HELO</name>
<dbReference type="Proteomes" id="UP000297910">
    <property type="component" value="Unassembled WGS sequence"/>
</dbReference>
<dbReference type="AlphaFoldDB" id="A0A4Z1FBA6"/>
<evidence type="ECO:0000313" key="3">
    <source>
        <dbReference type="Proteomes" id="UP000297910"/>
    </source>
</evidence>
<comment type="caution">
    <text evidence="2">The sequence shown here is derived from an EMBL/GenBank/DDBJ whole genome shotgun (WGS) entry which is preliminary data.</text>
</comment>
<reference evidence="2 3" key="1">
    <citation type="submission" date="2017-12" db="EMBL/GenBank/DDBJ databases">
        <title>Comparative genomics of Botrytis spp.</title>
        <authorList>
            <person name="Valero-Jimenez C.A."/>
            <person name="Tapia P."/>
            <person name="Veloso J."/>
            <person name="Silva-Moreno E."/>
            <person name="Staats M."/>
            <person name="Valdes J.H."/>
            <person name="Van Kan J.A.L."/>
        </authorList>
    </citation>
    <scope>NUCLEOTIDE SEQUENCE [LARGE SCALE GENOMIC DNA]</scope>
    <source>
        <strain evidence="2 3">Bp0003</strain>
    </source>
</reference>
<feature type="compositionally biased region" description="Polar residues" evidence="1">
    <location>
        <begin position="7"/>
        <end position="17"/>
    </location>
</feature>
<sequence>MDRHPQPSCSASQTGSKHANHSLSSGSTSHGTETSSKNTIVKKRKRSTSISETNDASTEPEPKRRSGKNVSTSTVDDPTTSLNARKMSMDKTHKKNAIR</sequence>
<dbReference type="EMBL" id="PQXI01000282">
    <property type="protein sequence ID" value="TGO20599.1"/>
    <property type="molecule type" value="Genomic_DNA"/>
</dbReference>
<accession>A0A4Z1FBA6</accession>
<proteinExistence type="predicted"/>
<feature type="compositionally biased region" description="Polar residues" evidence="1">
    <location>
        <begin position="48"/>
        <end position="57"/>
    </location>
</feature>
<gene>
    <name evidence="2" type="ORF">BPAE_0283g00110</name>
</gene>
<protein>
    <submittedName>
        <fullName evidence="2">Uncharacterized protein</fullName>
    </submittedName>
</protein>
<feature type="compositionally biased region" description="Low complexity" evidence="1">
    <location>
        <begin position="70"/>
        <end position="81"/>
    </location>
</feature>